<dbReference type="SMART" id="SM00860">
    <property type="entry name" value="SMI1_KNR4"/>
    <property type="match status" value="1"/>
</dbReference>
<reference evidence="2" key="1">
    <citation type="submission" date="2024-03" db="EMBL/GenBank/DDBJ databases">
        <title>Deinococcus weizhi sp. nov., isolated from human skin.</title>
        <authorList>
            <person name="Wei Z."/>
            <person name="Tian F."/>
            <person name="Yang C."/>
            <person name="Xin L.T."/>
            <person name="Wen Z.J."/>
            <person name="Lan K.C."/>
            <person name="Yu L."/>
            <person name="Zhe W."/>
            <person name="Dan F.D."/>
            <person name="Jun W."/>
            <person name="Rui Z."/>
            <person name="Yong X.J."/>
            <person name="Ting Y."/>
            <person name="Wei X."/>
            <person name="Xu Z.G."/>
            <person name="Xin Z."/>
            <person name="Dong F.G."/>
            <person name="Ni X.M."/>
            <person name="Zheng M.G."/>
            <person name="Chun Y."/>
            <person name="Qian W.X."/>
        </authorList>
    </citation>
    <scope>NUCLEOTIDE SEQUENCE</scope>
    <source>
        <strain evidence="2">VB142</strain>
    </source>
</reference>
<proteinExistence type="predicted"/>
<sequence>MSEISAVWERIEAWYEAKGQTENLNPSASAEAIAQAEKDMGLTFPTELRESLLRHDGSADGGWPTGELLSLERMADERKVWMDLLQDGTFDGNARHNEGSETLEAGWWNPAWIPLDSDGGGNGAVIDLNPGPQGTVGQVIDMDHEVGPNGPEYPSLAAYLDAMLERLSETED</sequence>
<gene>
    <name evidence="2" type="ORF">WDJ50_16895</name>
</gene>
<dbReference type="InterPro" id="IPR018958">
    <property type="entry name" value="Knr4/Smi1-like_dom"/>
</dbReference>
<dbReference type="EMBL" id="CP149783">
    <property type="protein sequence ID" value="WYF46097.1"/>
    <property type="molecule type" value="Genomic_DNA"/>
</dbReference>
<dbReference type="SUPFAM" id="SSF160631">
    <property type="entry name" value="SMI1/KNR4-like"/>
    <property type="match status" value="1"/>
</dbReference>
<protein>
    <submittedName>
        <fullName evidence="2">SMI1/KNR4 family protein</fullName>
    </submittedName>
</protein>
<dbReference type="InterPro" id="IPR051873">
    <property type="entry name" value="KNR4/SMI1_regulator"/>
</dbReference>
<accession>A0AAU6Q721</accession>
<evidence type="ECO:0000313" key="2">
    <source>
        <dbReference type="EMBL" id="WYF46097.1"/>
    </source>
</evidence>
<organism evidence="2">
    <name type="scientific">Deinococcus sp. VB142</name>
    <dbReference type="NCBI Taxonomy" id="3112952"/>
    <lineage>
        <taxon>Bacteria</taxon>
        <taxon>Thermotogati</taxon>
        <taxon>Deinococcota</taxon>
        <taxon>Deinococci</taxon>
        <taxon>Deinococcales</taxon>
        <taxon>Deinococcaceae</taxon>
        <taxon>Deinococcus</taxon>
    </lineage>
</organism>
<dbReference type="RefSeq" id="WP_339097520.1">
    <property type="nucleotide sequence ID" value="NZ_CP149783.1"/>
</dbReference>
<feature type="domain" description="Knr4/Smi1-like" evidence="1">
    <location>
        <begin position="27"/>
        <end position="162"/>
    </location>
</feature>
<dbReference type="Pfam" id="PF09346">
    <property type="entry name" value="SMI1_KNR4"/>
    <property type="match status" value="1"/>
</dbReference>
<dbReference type="AlphaFoldDB" id="A0AAU6Q721"/>
<name>A0AAU6Q721_9DEIO</name>
<dbReference type="InterPro" id="IPR037883">
    <property type="entry name" value="Knr4/Smi1-like_sf"/>
</dbReference>
<evidence type="ECO:0000259" key="1">
    <source>
        <dbReference type="SMART" id="SM00860"/>
    </source>
</evidence>
<dbReference type="PANTHER" id="PTHR47432:SF1">
    <property type="entry name" value="CELL WALL ASSEMBLY REGULATOR SMI1"/>
    <property type="match status" value="1"/>
</dbReference>
<dbReference type="PANTHER" id="PTHR47432">
    <property type="entry name" value="CELL WALL ASSEMBLY REGULATOR SMI1"/>
    <property type="match status" value="1"/>
</dbReference>
<dbReference type="Gene3D" id="3.40.1580.10">
    <property type="entry name" value="SMI1/KNR4-like"/>
    <property type="match status" value="1"/>
</dbReference>